<comment type="similarity">
    <text evidence="8">Belongs to the RNR ribonuclease family. RNase R subfamily.</text>
</comment>
<dbReference type="SUPFAM" id="SSF50249">
    <property type="entry name" value="Nucleic acid-binding proteins"/>
    <property type="match status" value="4"/>
</dbReference>
<dbReference type="PANTHER" id="PTHR23355">
    <property type="entry name" value="RIBONUCLEASE"/>
    <property type="match status" value="1"/>
</dbReference>
<proteinExistence type="inferred from homology"/>
<dbReference type="PROSITE" id="PS01175">
    <property type="entry name" value="RIBONUCLEASE_II"/>
    <property type="match status" value="1"/>
</dbReference>
<dbReference type="InterPro" id="IPR001900">
    <property type="entry name" value="RNase_II/R"/>
</dbReference>
<reference evidence="11 12" key="1">
    <citation type="submission" date="2020-10" db="EMBL/GenBank/DDBJ databases">
        <title>Genome Sequencing of Rodentibacter spp. strain DSM111151.</title>
        <authorList>
            <person name="Benga L."/>
            <person name="Lautwein T."/>
        </authorList>
    </citation>
    <scope>NUCLEOTIDE SEQUENCE [LARGE SCALE GENOMIC DNA]</scope>
    <source>
        <strain evidence="11 12">DSM 111151</strain>
    </source>
</reference>
<dbReference type="NCBIfam" id="NF008648">
    <property type="entry name" value="PRK11642.1"/>
    <property type="match status" value="1"/>
</dbReference>
<dbReference type="InterPro" id="IPR013223">
    <property type="entry name" value="RNase_B_OB_dom"/>
</dbReference>
<gene>
    <name evidence="8 11" type="primary">rnr</name>
    <name evidence="11" type="ORF">IHV77_08750</name>
</gene>
<comment type="subcellular location">
    <subcellularLocation>
        <location evidence="2 8">Cytoplasm</location>
    </subcellularLocation>
</comment>
<dbReference type="Proteomes" id="UP000663069">
    <property type="component" value="Chromosome"/>
</dbReference>
<dbReference type="NCBIfam" id="TIGR00358">
    <property type="entry name" value="3_prime_RNase"/>
    <property type="match status" value="1"/>
</dbReference>
<name>A0ABX6UW76_9PAST</name>
<comment type="catalytic activity">
    <reaction evidence="1 8">
        <text>Exonucleolytic cleavage in the 3'- to 5'-direction to yield nucleoside 5'-phosphates.</text>
        <dbReference type="EC" id="3.1.13.1"/>
    </reaction>
</comment>
<keyword evidence="6 8" id="KW-0269">Exonuclease</keyword>
<accession>A0ABX6UW76</accession>
<keyword evidence="7 8" id="KW-0694">RNA-binding</keyword>
<dbReference type="Pfam" id="PF00575">
    <property type="entry name" value="S1"/>
    <property type="match status" value="1"/>
</dbReference>
<dbReference type="InterPro" id="IPR050180">
    <property type="entry name" value="RNR_Ribonuclease"/>
</dbReference>
<dbReference type="Pfam" id="PF17876">
    <property type="entry name" value="CSD2"/>
    <property type="match status" value="1"/>
</dbReference>
<evidence type="ECO:0000256" key="7">
    <source>
        <dbReference type="ARBA" id="ARBA00022884"/>
    </source>
</evidence>
<dbReference type="SMART" id="SM00316">
    <property type="entry name" value="S1"/>
    <property type="match status" value="1"/>
</dbReference>
<dbReference type="RefSeq" id="WP_194811587.1">
    <property type="nucleotide sequence ID" value="NZ_CP063056.1"/>
</dbReference>
<dbReference type="GO" id="GO:0008859">
    <property type="term" value="F:exoribonuclease II activity"/>
    <property type="evidence" value="ECO:0007669"/>
    <property type="project" value="UniProtKB-EC"/>
</dbReference>
<dbReference type="PANTHER" id="PTHR23355:SF9">
    <property type="entry name" value="DIS3-LIKE EXONUCLEASE 2"/>
    <property type="match status" value="1"/>
</dbReference>
<dbReference type="InterPro" id="IPR011129">
    <property type="entry name" value="CSD"/>
</dbReference>
<evidence type="ECO:0000256" key="5">
    <source>
        <dbReference type="ARBA" id="ARBA00022801"/>
    </source>
</evidence>
<dbReference type="InterPro" id="IPR022966">
    <property type="entry name" value="RNase_II/R_CS"/>
</dbReference>
<keyword evidence="12" id="KW-1185">Reference proteome</keyword>
<evidence type="ECO:0000256" key="3">
    <source>
        <dbReference type="ARBA" id="ARBA00022490"/>
    </source>
</evidence>
<dbReference type="Pfam" id="PF08206">
    <property type="entry name" value="OB_RNB"/>
    <property type="match status" value="1"/>
</dbReference>
<dbReference type="InterPro" id="IPR004476">
    <property type="entry name" value="RNase_II/RNase_R"/>
</dbReference>
<dbReference type="InterPro" id="IPR003029">
    <property type="entry name" value="S1_domain"/>
</dbReference>
<dbReference type="SMART" id="SM00955">
    <property type="entry name" value="RNB"/>
    <property type="match status" value="1"/>
</dbReference>
<keyword evidence="5 8" id="KW-0378">Hydrolase</keyword>
<comment type="function">
    <text evidence="8">3'-5' exoribonuclease that releases 5'-nucleoside monophosphates and is involved in maturation of structured RNAs.</text>
</comment>
<protein>
    <recommendedName>
        <fullName evidence="8">Ribonuclease R</fullName>
        <shortName evidence="8">RNase R</shortName>
        <ecNumber evidence="8">3.1.13.1</ecNumber>
    </recommendedName>
</protein>
<dbReference type="EMBL" id="CP063056">
    <property type="protein sequence ID" value="QPB42004.1"/>
    <property type="molecule type" value="Genomic_DNA"/>
</dbReference>
<dbReference type="PROSITE" id="PS50126">
    <property type="entry name" value="S1"/>
    <property type="match status" value="1"/>
</dbReference>
<evidence type="ECO:0000256" key="1">
    <source>
        <dbReference type="ARBA" id="ARBA00001849"/>
    </source>
</evidence>
<dbReference type="EC" id="3.1.13.1" evidence="8"/>
<sequence length="782" mass="90099">MTKKANTLPHQDPHYQRELKKYGNPIPSREFILNIIRENNAPMNREEILTALSIHNEEQIEAMRRRLRAMENDGQLVFTKRKRYALPEKLDLIKGTVIGHREGYGFLQVEGQKEDLFIPNHQMQRVMHGDFVLVQRAGLDRRGRREVRIVRVLENRKKQIVGRFFLENGFGYVVPDDSRIGRDILVPNEHRNGARMGQVVVVELQERSSNFSQPVGIITEILGDNMAKGMEVEIALRNHDIPHKFPSAVEKYVKKFTEEVPEEAKKGRIDLRNLPLVTIDGEDARDFDDAVYCEKQGKSWKLWVAIADVSYYVRLHTALDAEAHKRGNSVYFPNRVVPMLPEILSNGLCSLNPQVDRLCMVCEMQISAKGKLTDYRFYEAVMNSHARLTYTKVAKMLEGDTELRERYAPLVPHLEALYDLYQALLSARQQRGAIDFETVESKFIFNAMGRIERIEPVIRNDAHKIIEECMILANIASANFMQKNNEPALYRIHATPSEEKLTSFRTFLNEFGLTLEGGLKPITKDYAALLEKVKERPDHELIQTMLLRSLSQAVYHADNIGHFGLALEEYAHFTSPIRRYPDLTLHRGIKYLLAKKQGTKRKTTETGGYRYSFDEMDLLGDHCSMTERRADDATRETADWLKCEYMLDHIGNEFNGVISSVTGFGLFVRLNELFIDGLVHISTLENDYYQFDATKQRLIGENSGMQYRLGDKVRIRVEAVHLEQKMMDFSLLSSERKARRAGKTTKEKAKKIFKELPSKIGKKRKSAVKKKEVSSKSRKSKK</sequence>
<dbReference type="Pfam" id="PF08461">
    <property type="entry name" value="WHD_RNase_R"/>
    <property type="match status" value="1"/>
</dbReference>
<feature type="region of interest" description="Disordered" evidence="9">
    <location>
        <begin position="759"/>
        <end position="782"/>
    </location>
</feature>
<evidence type="ECO:0000259" key="10">
    <source>
        <dbReference type="PROSITE" id="PS50126"/>
    </source>
</evidence>
<evidence type="ECO:0000256" key="8">
    <source>
        <dbReference type="HAMAP-Rule" id="MF_01895"/>
    </source>
</evidence>
<dbReference type="NCBIfam" id="TIGR02063">
    <property type="entry name" value="RNase_R"/>
    <property type="match status" value="1"/>
</dbReference>
<dbReference type="CDD" id="cd04471">
    <property type="entry name" value="S1_RNase_R"/>
    <property type="match status" value="1"/>
</dbReference>
<evidence type="ECO:0000313" key="12">
    <source>
        <dbReference type="Proteomes" id="UP000663069"/>
    </source>
</evidence>
<evidence type="ECO:0000256" key="2">
    <source>
        <dbReference type="ARBA" id="ARBA00004496"/>
    </source>
</evidence>
<keyword evidence="4 8" id="KW-0540">Nuclease</keyword>
<evidence type="ECO:0000313" key="11">
    <source>
        <dbReference type="EMBL" id="QPB42004.1"/>
    </source>
</evidence>
<dbReference type="SMART" id="SM00357">
    <property type="entry name" value="CSP"/>
    <property type="match status" value="1"/>
</dbReference>
<dbReference type="Gene3D" id="2.40.50.140">
    <property type="entry name" value="Nucleic acid-binding proteins"/>
    <property type="match status" value="2"/>
</dbReference>
<evidence type="ECO:0000256" key="6">
    <source>
        <dbReference type="ARBA" id="ARBA00022839"/>
    </source>
</evidence>
<dbReference type="HAMAP" id="MF_01895">
    <property type="entry name" value="RNase_R"/>
    <property type="match status" value="1"/>
</dbReference>
<dbReference type="InterPro" id="IPR011805">
    <property type="entry name" value="RNase_R"/>
</dbReference>
<dbReference type="Pfam" id="PF00773">
    <property type="entry name" value="RNB"/>
    <property type="match status" value="1"/>
</dbReference>
<keyword evidence="3 8" id="KW-0963">Cytoplasm</keyword>
<organism evidence="11 12">
    <name type="scientific">Rodentibacter haemolyticus</name>
    <dbReference type="NCBI Taxonomy" id="2778911"/>
    <lineage>
        <taxon>Bacteria</taxon>
        <taxon>Pseudomonadati</taxon>
        <taxon>Pseudomonadota</taxon>
        <taxon>Gammaproteobacteria</taxon>
        <taxon>Pasteurellales</taxon>
        <taxon>Pasteurellaceae</taxon>
        <taxon>Rodentibacter</taxon>
    </lineage>
</organism>
<dbReference type="InterPro" id="IPR013668">
    <property type="entry name" value="RNase_R_HTH_12"/>
</dbReference>
<evidence type="ECO:0000256" key="9">
    <source>
        <dbReference type="SAM" id="MobiDB-lite"/>
    </source>
</evidence>
<evidence type="ECO:0000256" key="4">
    <source>
        <dbReference type="ARBA" id="ARBA00022722"/>
    </source>
</evidence>
<dbReference type="InterPro" id="IPR012340">
    <property type="entry name" value="NA-bd_OB-fold"/>
</dbReference>
<feature type="domain" description="S1 motif" evidence="10">
    <location>
        <begin position="651"/>
        <end position="732"/>
    </location>
</feature>
<dbReference type="InterPro" id="IPR040476">
    <property type="entry name" value="CSD2"/>
</dbReference>